<gene>
    <name evidence="1" type="ORF">GcM1_225074</name>
</gene>
<proteinExistence type="predicted"/>
<reference evidence="1 2" key="1">
    <citation type="journal article" date="2018" name="BMC Genomics">
        <title>Comparative genome analyses reveal sequence features reflecting distinct modes of host-adaptation between dicot and monocot powdery mildew.</title>
        <authorList>
            <person name="Wu Y."/>
            <person name="Ma X."/>
            <person name="Pan Z."/>
            <person name="Kale S.D."/>
            <person name="Song Y."/>
            <person name="King H."/>
            <person name="Zhang Q."/>
            <person name="Presley C."/>
            <person name="Deng X."/>
            <person name="Wei C.I."/>
            <person name="Xiao S."/>
        </authorList>
    </citation>
    <scope>NUCLEOTIDE SEQUENCE [LARGE SCALE GENOMIC DNA]</scope>
    <source>
        <strain evidence="1">UMSG1</strain>
    </source>
</reference>
<name>A0A420IQC6_9PEZI</name>
<sequence>MTFIQLTDAGIATASPIAAATVADFGLHEQVITALLGDRDYLFALQNLADAYEGVFSQIRTAIYSAQAVKNAETSRNFLRQEHEYYEEENGPFGHVNKD</sequence>
<protein>
    <submittedName>
        <fullName evidence="1">Uncharacterized protein</fullName>
    </submittedName>
</protein>
<evidence type="ECO:0000313" key="1">
    <source>
        <dbReference type="EMBL" id="RKF76733.1"/>
    </source>
</evidence>
<dbReference type="EMBL" id="MCBS01022502">
    <property type="protein sequence ID" value="RKF76733.1"/>
    <property type="molecule type" value="Genomic_DNA"/>
</dbReference>
<evidence type="ECO:0000313" key="2">
    <source>
        <dbReference type="Proteomes" id="UP000285326"/>
    </source>
</evidence>
<dbReference type="AlphaFoldDB" id="A0A420IQC6"/>
<organism evidence="1 2">
    <name type="scientific">Golovinomyces cichoracearum</name>
    <dbReference type="NCBI Taxonomy" id="62708"/>
    <lineage>
        <taxon>Eukaryota</taxon>
        <taxon>Fungi</taxon>
        <taxon>Dikarya</taxon>
        <taxon>Ascomycota</taxon>
        <taxon>Pezizomycotina</taxon>
        <taxon>Leotiomycetes</taxon>
        <taxon>Erysiphales</taxon>
        <taxon>Erysiphaceae</taxon>
        <taxon>Golovinomyces</taxon>
    </lineage>
</organism>
<comment type="caution">
    <text evidence="1">The sequence shown here is derived from an EMBL/GenBank/DDBJ whole genome shotgun (WGS) entry which is preliminary data.</text>
</comment>
<dbReference type="Proteomes" id="UP000285326">
    <property type="component" value="Unassembled WGS sequence"/>
</dbReference>
<accession>A0A420IQC6</accession>